<dbReference type="EMBL" id="UINC01068704">
    <property type="protein sequence ID" value="SVC01521.1"/>
    <property type="molecule type" value="Genomic_DNA"/>
</dbReference>
<dbReference type="AlphaFoldDB" id="A0A382IS98"/>
<dbReference type="PANTHER" id="PTHR48075:SF1">
    <property type="entry name" value="LAMBDA-CRYSTALLIN HOMOLOG"/>
    <property type="match status" value="1"/>
</dbReference>
<dbReference type="GO" id="GO:0050104">
    <property type="term" value="F:L-gulonate 3-dehydrogenase activity"/>
    <property type="evidence" value="ECO:0007669"/>
    <property type="project" value="TreeGrafter"/>
</dbReference>
<feature type="domain" description="3-hydroxyacyl-CoA dehydrogenase NAD binding" evidence="1">
    <location>
        <begin position="4"/>
        <end position="181"/>
    </location>
</feature>
<reference evidence="2" key="1">
    <citation type="submission" date="2018-05" db="EMBL/GenBank/DDBJ databases">
        <authorList>
            <person name="Lanie J.A."/>
            <person name="Ng W.-L."/>
            <person name="Kazmierczak K.M."/>
            <person name="Andrzejewski T.M."/>
            <person name="Davidsen T.M."/>
            <person name="Wayne K.J."/>
            <person name="Tettelin H."/>
            <person name="Glass J.I."/>
            <person name="Rusch D."/>
            <person name="Podicherti R."/>
            <person name="Tsui H.-C.T."/>
            <person name="Winkler M.E."/>
        </authorList>
    </citation>
    <scope>NUCLEOTIDE SEQUENCE</scope>
</reference>
<proteinExistence type="predicted"/>
<dbReference type="PANTHER" id="PTHR48075">
    <property type="entry name" value="3-HYDROXYACYL-COA DEHYDROGENASE FAMILY PROTEIN"/>
    <property type="match status" value="1"/>
</dbReference>
<feature type="non-terminal residue" evidence="2">
    <location>
        <position position="206"/>
    </location>
</feature>
<dbReference type="GO" id="GO:0006631">
    <property type="term" value="P:fatty acid metabolic process"/>
    <property type="evidence" value="ECO:0007669"/>
    <property type="project" value="InterPro"/>
</dbReference>
<dbReference type="SUPFAM" id="SSF51735">
    <property type="entry name" value="NAD(P)-binding Rossmann-fold domains"/>
    <property type="match status" value="1"/>
</dbReference>
<dbReference type="GO" id="GO:0070403">
    <property type="term" value="F:NAD+ binding"/>
    <property type="evidence" value="ECO:0007669"/>
    <property type="project" value="InterPro"/>
</dbReference>
<sequence length="206" mass="21948">MSNKIAILGAGLVGSAWAIVFARAGYAVSLFDCDAAQSKQALSRVGDNMRELVGFDLLDDAEAALARISIVGSLGEALDGATYAKESVFERSDVKTEFYVEIDKVAGADLVIGSSSSGIPASVFTEGLACAPRCMIAHPINPPYLIPLVEVVPTPWTGNTALQNCWDIMLAVGMEPIRLTREVDGFIANRLQAVLLWEAFRLLEAG</sequence>
<dbReference type="InterPro" id="IPR036291">
    <property type="entry name" value="NAD(P)-bd_dom_sf"/>
</dbReference>
<evidence type="ECO:0000313" key="2">
    <source>
        <dbReference type="EMBL" id="SVC01521.1"/>
    </source>
</evidence>
<dbReference type="Pfam" id="PF02737">
    <property type="entry name" value="3HCDH_N"/>
    <property type="match status" value="1"/>
</dbReference>
<organism evidence="2">
    <name type="scientific">marine metagenome</name>
    <dbReference type="NCBI Taxonomy" id="408172"/>
    <lineage>
        <taxon>unclassified sequences</taxon>
        <taxon>metagenomes</taxon>
        <taxon>ecological metagenomes</taxon>
    </lineage>
</organism>
<dbReference type="Gene3D" id="3.40.50.720">
    <property type="entry name" value="NAD(P)-binding Rossmann-like Domain"/>
    <property type="match status" value="1"/>
</dbReference>
<dbReference type="InterPro" id="IPR006176">
    <property type="entry name" value="3-OHacyl-CoA_DH_NAD-bd"/>
</dbReference>
<gene>
    <name evidence="2" type="ORF">METZ01_LOCUS254375</name>
</gene>
<name>A0A382IS98_9ZZZZ</name>
<evidence type="ECO:0000259" key="1">
    <source>
        <dbReference type="Pfam" id="PF02737"/>
    </source>
</evidence>
<accession>A0A382IS98</accession>
<protein>
    <recommendedName>
        <fullName evidence="1">3-hydroxyacyl-CoA dehydrogenase NAD binding domain-containing protein</fullName>
    </recommendedName>
</protein>